<protein>
    <recommendedName>
        <fullName evidence="2">histidine kinase</fullName>
        <ecNumber evidence="2">2.7.13.3</ecNumber>
    </recommendedName>
</protein>
<dbReference type="PROSITE" id="PS51257">
    <property type="entry name" value="PROKAR_LIPOPROTEIN"/>
    <property type="match status" value="1"/>
</dbReference>
<evidence type="ECO:0000256" key="1">
    <source>
        <dbReference type="ARBA" id="ARBA00000085"/>
    </source>
</evidence>
<evidence type="ECO:0000256" key="7">
    <source>
        <dbReference type="ARBA" id="ARBA00023012"/>
    </source>
</evidence>
<evidence type="ECO:0000256" key="4">
    <source>
        <dbReference type="ARBA" id="ARBA00022741"/>
    </source>
</evidence>
<keyword evidence="8" id="KW-1133">Transmembrane helix</keyword>
<feature type="domain" description="Histidine kinase" evidence="9">
    <location>
        <begin position="227"/>
        <end position="446"/>
    </location>
</feature>
<dbReference type="Gene3D" id="3.30.450.20">
    <property type="entry name" value="PAS domain"/>
    <property type="match status" value="1"/>
</dbReference>
<evidence type="ECO:0000256" key="8">
    <source>
        <dbReference type="SAM" id="Phobius"/>
    </source>
</evidence>
<gene>
    <name evidence="11" type="ORF">QNI16_07950</name>
</gene>
<evidence type="ECO:0000256" key="5">
    <source>
        <dbReference type="ARBA" id="ARBA00022777"/>
    </source>
</evidence>
<evidence type="ECO:0000313" key="11">
    <source>
        <dbReference type="EMBL" id="MDJ1480412.1"/>
    </source>
</evidence>
<dbReference type="EC" id="2.7.13.3" evidence="2"/>
<dbReference type="InterPro" id="IPR035965">
    <property type="entry name" value="PAS-like_dom_sf"/>
</dbReference>
<dbReference type="PROSITE" id="PS50109">
    <property type="entry name" value="HIS_KIN"/>
    <property type="match status" value="1"/>
</dbReference>
<dbReference type="InterPro" id="IPR036890">
    <property type="entry name" value="HATPase_C_sf"/>
</dbReference>
<name>A0AAE3QJC8_9BACT</name>
<feature type="domain" description="PAS" evidence="10">
    <location>
        <begin position="111"/>
        <end position="148"/>
    </location>
</feature>
<keyword evidence="3" id="KW-0808">Transferase</keyword>
<keyword evidence="8" id="KW-0812">Transmembrane</keyword>
<feature type="transmembrane region" description="Helical" evidence="8">
    <location>
        <begin position="34"/>
        <end position="54"/>
    </location>
</feature>
<keyword evidence="8" id="KW-0472">Membrane</keyword>
<feature type="transmembrane region" description="Helical" evidence="8">
    <location>
        <begin position="9"/>
        <end position="28"/>
    </location>
</feature>
<comment type="catalytic activity">
    <reaction evidence="1">
        <text>ATP + protein L-histidine = ADP + protein N-phospho-L-histidine.</text>
        <dbReference type="EC" id="2.7.13.3"/>
    </reaction>
</comment>
<dbReference type="PROSITE" id="PS50112">
    <property type="entry name" value="PAS"/>
    <property type="match status" value="1"/>
</dbReference>
<dbReference type="InterPro" id="IPR000014">
    <property type="entry name" value="PAS"/>
</dbReference>
<evidence type="ECO:0000259" key="10">
    <source>
        <dbReference type="PROSITE" id="PS50112"/>
    </source>
</evidence>
<evidence type="ECO:0000259" key="9">
    <source>
        <dbReference type="PROSITE" id="PS50109"/>
    </source>
</evidence>
<dbReference type="RefSeq" id="WP_313977064.1">
    <property type="nucleotide sequence ID" value="NZ_JASJOS010000003.1"/>
</dbReference>
<dbReference type="InterPro" id="IPR005467">
    <property type="entry name" value="His_kinase_dom"/>
</dbReference>
<organism evidence="11 12">
    <name type="scientific">Xanthocytophaga flava</name>
    <dbReference type="NCBI Taxonomy" id="3048013"/>
    <lineage>
        <taxon>Bacteria</taxon>
        <taxon>Pseudomonadati</taxon>
        <taxon>Bacteroidota</taxon>
        <taxon>Cytophagia</taxon>
        <taxon>Cytophagales</taxon>
        <taxon>Rhodocytophagaceae</taxon>
        <taxon>Xanthocytophaga</taxon>
    </lineage>
</organism>
<dbReference type="PRINTS" id="PR00344">
    <property type="entry name" value="BCTRLSENSOR"/>
</dbReference>
<accession>A0AAE3QJC8</accession>
<dbReference type="Pfam" id="PF02518">
    <property type="entry name" value="HATPase_c"/>
    <property type="match status" value="1"/>
</dbReference>
<reference evidence="11" key="1">
    <citation type="submission" date="2023-05" db="EMBL/GenBank/DDBJ databases">
        <authorList>
            <person name="Zhang X."/>
        </authorList>
    </citation>
    <scope>NUCLEOTIDE SEQUENCE</scope>
    <source>
        <strain evidence="11">YF14B1</strain>
    </source>
</reference>
<evidence type="ECO:0000256" key="3">
    <source>
        <dbReference type="ARBA" id="ARBA00022679"/>
    </source>
</evidence>
<dbReference type="InterPro" id="IPR004358">
    <property type="entry name" value="Sig_transdc_His_kin-like_C"/>
</dbReference>
<evidence type="ECO:0000313" key="12">
    <source>
        <dbReference type="Proteomes" id="UP001241110"/>
    </source>
</evidence>
<evidence type="ECO:0000256" key="2">
    <source>
        <dbReference type="ARBA" id="ARBA00012438"/>
    </source>
</evidence>
<sequence>MFRTFSAGLIIRVLALVGAIFASCYTFLFSFNYLVAVAFLLLISLQTYNLYYYVDGTNRKLIRFLESVRWSDFSIGFAADNKLGYSFRVLNQQFNEVLDAFRQARAEREANLQYLNAVVHHVSVGLLAFDTEGNVELVNNAALKLLGIYRLRTLSDLQKTHPELVDLVQKLRSQNNGLYQTPSEQQLSVYATVIRLRGKTIKLVSLQNIQSELQQKELEAWQNLTRVLRHEIMNSITPITSLIATMQDIVTYDLDVNSNNGEAVGDLKEALRTIENRSVGLLNFVNAYRNFTNIPKPDMAEMQVRELVGSIVQLMQTDAKNAGVNLSFEIQPADLSVLADNEQIEMVLINLIKNAVEALAGKEGAFIQIKGYKDENQQVSIDITDNGPGIIPEALEKIFIPFYTTKKTGSGIGLSLSRQIMQMHGGLLKVASEVNEGTTFTLKFNS</sequence>
<dbReference type="EMBL" id="JASJOS010000003">
    <property type="protein sequence ID" value="MDJ1480412.1"/>
    <property type="molecule type" value="Genomic_DNA"/>
</dbReference>
<dbReference type="SUPFAM" id="SSF55785">
    <property type="entry name" value="PYP-like sensor domain (PAS domain)"/>
    <property type="match status" value="1"/>
</dbReference>
<dbReference type="InterPro" id="IPR003594">
    <property type="entry name" value="HATPase_dom"/>
</dbReference>
<dbReference type="Proteomes" id="UP001241110">
    <property type="component" value="Unassembled WGS sequence"/>
</dbReference>
<dbReference type="Pfam" id="PF13188">
    <property type="entry name" value="PAS_8"/>
    <property type="match status" value="1"/>
</dbReference>
<keyword evidence="7" id="KW-0902">Two-component regulatory system</keyword>
<evidence type="ECO:0000256" key="6">
    <source>
        <dbReference type="ARBA" id="ARBA00022840"/>
    </source>
</evidence>
<dbReference type="AlphaFoldDB" id="A0AAE3QJC8"/>
<dbReference type="GO" id="GO:0004673">
    <property type="term" value="F:protein histidine kinase activity"/>
    <property type="evidence" value="ECO:0007669"/>
    <property type="project" value="UniProtKB-EC"/>
</dbReference>
<dbReference type="PANTHER" id="PTHR43065:SF46">
    <property type="entry name" value="C4-DICARBOXYLATE TRANSPORT SENSOR PROTEIN DCTB"/>
    <property type="match status" value="1"/>
</dbReference>
<dbReference type="SUPFAM" id="SSF55874">
    <property type="entry name" value="ATPase domain of HSP90 chaperone/DNA topoisomerase II/histidine kinase"/>
    <property type="match status" value="1"/>
</dbReference>
<dbReference type="GO" id="GO:0005524">
    <property type="term" value="F:ATP binding"/>
    <property type="evidence" value="ECO:0007669"/>
    <property type="project" value="UniProtKB-KW"/>
</dbReference>
<proteinExistence type="predicted"/>
<dbReference type="PANTHER" id="PTHR43065">
    <property type="entry name" value="SENSOR HISTIDINE KINASE"/>
    <property type="match status" value="1"/>
</dbReference>
<comment type="caution">
    <text evidence="11">The sequence shown here is derived from an EMBL/GenBank/DDBJ whole genome shotgun (WGS) entry which is preliminary data.</text>
</comment>
<keyword evidence="6 11" id="KW-0067">ATP-binding</keyword>
<dbReference type="SMART" id="SM00387">
    <property type="entry name" value="HATPase_c"/>
    <property type="match status" value="1"/>
</dbReference>
<dbReference type="GO" id="GO:0000160">
    <property type="term" value="P:phosphorelay signal transduction system"/>
    <property type="evidence" value="ECO:0007669"/>
    <property type="project" value="UniProtKB-KW"/>
</dbReference>
<keyword evidence="5" id="KW-0418">Kinase</keyword>
<dbReference type="Gene3D" id="3.30.565.10">
    <property type="entry name" value="Histidine kinase-like ATPase, C-terminal domain"/>
    <property type="match status" value="1"/>
</dbReference>
<keyword evidence="4" id="KW-0547">Nucleotide-binding</keyword>